<name>A0A1Q8YEE9_9BURK</name>
<feature type="binding site" evidence="11">
    <location>
        <position position="321"/>
    </location>
    <ligand>
        <name>FMN</name>
        <dbReference type="ChEBI" id="CHEBI:58210"/>
    </ligand>
</feature>
<dbReference type="CDD" id="cd04738">
    <property type="entry name" value="DHOD_2_like"/>
    <property type="match status" value="1"/>
</dbReference>
<keyword evidence="7 11" id="KW-0665">Pyrimidine biosynthesis</keyword>
<comment type="pathway">
    <text evidence="3 11">Pyrimidine metabolism; UMP biosynthesis via de novo pathway; orotate from (S)-dihydroorotate (quinone route): step 1/1.</text>
</comment>
<evidence type="ECO:0000256" key="6">
    <source>
        <dbReference type="ARBA" id="ARBA00022643"/>
    </source>
</evidence>
<feature type="binding site" evidence="11">
    <location>
        <begin position="342"/>
        <end position="343"/>
    </location>
    <ligand>
        <name>FMN</name>
        <dbReference type="ChEBI" id="CHEBI:58210"/>
    </ligand>
</feature>
<dbReference type="EMBL" id="MSYM01000013">
    <property type="protein sequence ID" value="OLP06421.1"/>
    <property type="molecule type" value="Genomic_DNA"/>
</dbReference>
<protein>
    <recommendedName>
        <fullName evidence="11">Dihydroorotate dehydrogenase (quinone)</fullName>
        <ecNumber evidence="11">1.3.5.2</ecNumber>
    </recommendedName>
    <alternativeName>
        <fullName evidence="11">DHOdehase</fullName>
        <shortName evidence="11">DHOD</shortName>
        <shortName evidence="11">DHODase</shortName>
    </alternativeName>
    <alternativeName>
        <fullName evidence="11">Dihydroorotate oxidase</fullName>
    </alternativeName>
</protein>
<evidence type="ECO:0000256" key="9">
    <source>
        <dbReference type="ARBA" id="ARBA00023136"/>
    </source>
</evidence>
<dbReference type="GO" id="GO:0005886">
    <property type="term" value="C:plasma membrane"/>
    <property type="evidence" value="ECO:0007669"/>
    <property type="project" value="UniProtKB-SubCell"/>
</dbReference>
<dbReference type="HAMAP" id="MF_00225">
    <property type="entry name" value="DHO_dh_type2"/>
    <property type="match status" value="1"/>
</dbReference>
<sequence>MALLPYALTRPFLFSMDPEAAHELTIESLARTQGSALKWAYASTAVDDPIELAGLTFPNRVGLAAGLDKNARCIDGLGAMGFGFVEVGTVTPLAQPGNPKPRMFRLPQAQALINRLGFNNDGLQAFIANVKQSDLYQRRVGGRSGLHSMLLGLNIGKNAATPIERATDDYLICLDGVYTYADYVTVNISSPNTKNLRSLQSDAALDALLGALSERRELLAQKHGKRNPIFLKIAPDLDADQVAVIAQTLQRYGFDSAGQVNNAWGVIATNTTLSRDAIKGMAHAEEAGGLSGAPVLAMSNKVVSQLRSALGKTFPIIGAGGIMSAQDAVSKIKAGADAVQIYTGLIYSGPALVKAAATLIKKTF</sequence>
<dbReference type="GO" id="GO:0005737">
    <property type="term" value="C:cytoplasm"/>
    <property type="evidence" value="ECO:0007669"/>
    <property type="project" value="InterPro"/>
</dbReference>
<evidence type="ECO:0000256" key="4">
    <source>
        <dbReference type="ARBA" id="ARBA00005359"/>
    </source>
</evidence>
<reference evidence="13 14" key="1">
    <citation type="submission" date="2017-01" db="EMBL/GenBank/DDBJ databases">
        <title>Genome sequence of Rhodoferax antarcticus ANT.BR, a psychrophilic purple nonsulfur bacterium from an Antarctic microbial mat.</title>
        <authorList>
            <person name="Baker J."/>
            <person name="Riester C."/>
            <person name="Skinner B."/>
            <person name="Newell A."/>
            <person name="Swingley W."/>
            <person name="Madigan M."/>
            <person name="Jung D."/>
            <person name="Asao M."/>
            <person name="Chen M."/>
            <person name="Loughlin P."/>
            <person name="Pan H."/>
            <person name="Lin S."/>
            <person name="Li N."/>
            <person name="Shaw J."/>
            <person name="Prado M."/>
            <person name="Sherman C."/>
            <person name="Li X."/>
            <person name="Tang J."/>
            <person name="Blankenship R."/>
            <person name="Zhao T."/>
            <person name="Touchman J."/>
            <person name="Sattley M."/>
        </authorList>
    </citation>
    <scope>NUCLEOTIDE SEQUENCE [LARGE SCALE GENOMIC DNA]</scope>
    <source>
        <strain evidence="13 14">ANT.BR</strain>
    </source>
</reference>
<feature type="binding site" evidence="11">
    <location>
        <begin position="114"/>
        <end position="118"/>
    </location>
    <ligand>
        <name>substrate</name>
    </ligand>
</feature>
<dbReference type="InterPro" id="IPR001295">
    <property type="entry name" value="Dihydroorotate_DH_CS"/>
</dbReference>
<dbReference type="InterPro" id="IPR005719">
    <property type="entry name" value="Dihydroorotate_DH_2"/>
</dbReference>
<proteinExistence type="inferred from homology"/>
<comment type="subunit">
    <text evidence="11">Monomer.</text>
</comment>
<dbReference type="InterPro" id="IPR013785">
    <property type="entry name" value="Aldolase_TIM"/>
</dbReference>
<evidence type="ECO:0000256" key="5">
    <source>
        <dbReference type="ARBA" id="ARBA00022630"/>
    </source>
</evidence>
<dbReference type="GO" id="GO:0044205">
    <property type="term" value="P:'de novo' UMP biosynthetic process"/>
    <property type="evidence" value="ECO:0007669"/>
    <property type="project" value="UniProtKB-UniRule"/>
</dbReference>
<dbReference type="Proteomes" id="UP000185911">
    <property type="component" value="Unassembled WGS sequence"/>
</dbReference>
<dbReference type="NCBIfam" id="NF003652">
    <property type="entry name" value="PRK05286.2-5"/>
    <property type="match status" value="1"/>
</dbReference>
<keyword evidence="14" id="KW-1185">Reference proteome</keyword>
<feature type="binding site" evidence="11">
    <location>
        <position position="89"/>
    </location>
    <ligand>
        <name>FMN</name>
        <dbReference type="ChEBI" id="CHEBI:58210"/>
    </ligand>
</feature>
<evidence type="ECO:0000256" key="7">
    <source>
        <dbReference type="ARBA" id="ARBA00022975"/>
    </source>
</evidence>
<keyword evidence="8 11" id="KW-0560">Oxidoreductase</keyword>
<evidence type="ECO:0000256" key="11">
    <source>
        <dbReference type="HAMAP-Rule" id="MF_00225"/>
    </source>
</evidence>
<feature type="binding site" evidence="11">
    <location>
        <position position="187"/>
    </location>
    <ligand>
        <name>FMN</name>
        <dbReference type="ChEBI" id="CHEBI:58210"/>
    </ligand>
</feature>
<accession>A0A1Q8YEE9</accession>
<dbReference type="AlphaFoldDB" id="A0A1Q8YEE9"/>
<evidence type="ECO:0000256" key="10">
    <source>
        <dbReference type="ARBA" id="ARBA00048639"/>
    </source>
</evidence>
<dbReference type="GO" id="GO:0006207">
    <property type="term" value="P:'de novo' pyrimidine nucleobase biosynthetic process"/>
    <property type="evidence" value="ECO:0007669"/>
    <property type="project" value="UniProtKB-UniRule"/>
</dbReference>
<evidence type="ECO:0000313" key="14">
    <source>
        <dbReference type="Proteomes" id="UP000185911"/>
    </source>
</evidence>
<organism evidence="13 14">
    <name type="scientific">Rhodoferax antarcticus ANT.BR</name>
    <dbReference type="NCBI Taxonomy" id="1111071"/>
    <lineage>
        <taxon>Bacteria</taxon>
        <taxon>Pseudomonadati</taxon>
        <taxon>Pseudomonadota</taxon>
        <taxon>Betaproteobacteria</taxon>
        <taxon>Burkholderiales</taxon>
        <taxon>Comamonadaceae</taxon>
        <taxon>Rhodoferax</taxon>
    </lineage>
</organism>
<feature type="active site" description="Nucleophile" evidence="11">
    <location>
        <position position="190"/>
    </location>
</feature>
<dbReference type="InterPro" id="IPR005720">
    <property type="entry name" value="Dihydroorotate_DH_cat"/>
</dbReference>
<feature type="binding site" evidence="11">
    <location>
        <position position="187"/>
    </location>
    <ligand>
        <name>substrate</name>
    </ligand>
</feature>
<dbReference type="Gene3D" id="3.20.20.70">
    <property type="entry name" value="Aldolase class I"/>
    <property type="match status" value="1"/>
</dbReference>
<dbReference type="InterPro" id="IPR050074">
    <property type="entry name" value="DHO_dehydrogenase"/>
</dbReference>
<feature type="binding site" evidence="11">
    <location>
        <begin position="65"/>
        <end position="69"/>
    </location>
    <ligand>
        <name>FMN</name>
        <dbReference type="ChEBI" id="CHEBI:58210"/>
    </ligand>
</feature>
<comment type="caution">
    <text evidence="13">The sequence shown here is derived from an EMBL/GenBank/DDBJ whole genome shotgun (WGS) entry which is preliminary data.</text>
</comment>
<feature type="binding site" evidence="11">
    <location>
        <position position="292"/>
    </location>
    <ligand>
        <name>FMN</name>
        <dbReference type="ChEBI" id="CHEBI:58210"/>
    </ligand>
</feature>
<keyword evidence="9 11" id="KW-0472">Membrane</keyword>
<dbReference type="PANTHER" id="PTHR48109">
    <property type="entry name" value="DIHYDROOROTATE DEHYDROGENASE (QUINONE), MITOCHONDRIAL-RELATED"/>
    <property type="match status" value="1"/>
</dbReference>
<keyword evidence="5 11" id="KW-0285">Flavoprotein</keyword>
<dbReference type="PANTHER" id="PTHR48109:SF4">
    <property type="entry name" value="DIHYDROOROTATE DEHYDROGENASE (QUINONE), MITOCHONDRIAL"/>
    <property type="match status" value="1"/>
</dbReference>
<evidence type="ECO:0000256" key="3">
    <source>
        <dbReference type="ARBA" id="ARBA00005161"/>
    </source>
</evidence>
<keyword evidence="6 11" id="KW-0288">FMN</keyword>
<dbReference type="UniPathway" id="UPA00070">
    <property type="reaction ID" value="UER00946"/>
</dbReference>
<feature type="binding site" evidence="11">
    <location>
        <position position="69"/>
    </location>
    <ligand>
        <name>substrate</name>
    </ligand>
</feature>
<dbReference type="NCBIfam" id="NF003646">
    <property type="entry name" value="PRK05286.1-4"/>
    <property type="match status" value="1"/>
</dbReference>
<dbReference type="NCBIfam" id="NF003644">
    <property type="entry name" value="PRK05286.1-1"/>
    <property type="match status" value="1"/>
</dbReference>
<comment type="cofactor">
    <cofactor evidence="11">
        <name>FMN</name>
        <dbReference type="ChEBI" id="CHEBI:58210"/>
    </cofactor>
    <text evidence="11">Binds 1 FMN per subunit.</text>
</comment>
<feature type="binding site" evidence="11">
    <location>
        <position position="232"/>
    </location>
    <ligand>
        <name>FMN</name>
        <dbReference type="ChEBI" id="CHEBI:58210"/>
    </ligand>
</feature>
<feature type="domain" description="Dihydroorotate dehydrogenase catalytic" evidence="12">
    <location>
        <begin position="51"/>
        <end position="357"/>
    </location>
</feature>
<dbReference type="SUPFAM" id="SSF51395">
    <property type="entry name" value="FMN-linked oxidoreductases"/>
    <property type="match status" value="1"/>
</dbReference>
<dbReference type="PROSITE" id="PS00911">
    <property type="entry name" value="DHODEHASE_1"/>
    <property type="match status" value="1"/>
</dbReference>
<evidence type="ECO:0000256" key="8">
    <source>
        <dbReference type="ARBA" id="ARBA00023002"/>
    </source>
</evidence>
<comment type="similarity">
    <text evidence="4 11">Belongs to the dihydroorotate dehydrogenase family. Type 2 subfamily.</text>
</comment>
<comment type="catalytic activity">
    <reaction evidence="10 11">
        <text>(S)-dihydroorotate + a quinone = orotate + a quinol</text>
        <dbReference type="Rhea" id="RHEA:30187"/>
        <dbReference type="ChEBI" id="CHEBI:24646"/>
        <dbReference type="ChEBI" id="CHEBI:30839"/>
        <dbReference type="ChEBI" id="CHEBI:30864"/>
        <dbReference type="ChEBI" id="CHEBI:132124"/>
        <dbReference type="EC" id="1.3.5.2"/>
    </reaction>
</comment>
<dbReference type="NCBIfam" id="TIGR01036">
    <property type="entry name" value="pyrD_sub2"/>
    <property type="match status" value="1"/>
</dbReference>
<keyword evidence="11" id="KW-1003">Cell membrane</keyword>
<dbReference type="PROSITE" id="PS00912">
    <property type="entry name" value="DHODEHASE_2"/>
    <property type="match status" value="1"/>
</dbReference>
<feature type="binding site" evidence="11">
    <location>
        <position position="154"/>
    </location>
    <ligand>
        <name>FMN</name>
        <dbReference type="ChEBI" id="CHEBI:58210"/>
    </ligand>
</feature>
<comment type="subcellular location">
    <subcellularLocation>
        <location evidence="11">Cell membrane</location>
        <topology evidence="11">Peripheral membrane protein</topology>
    </subcellularLocation>
    <subcellularLocation>
        <location evidence="2">Membrane</location>
    </subcellularLocation>
</comment>
<evidence type="ECO:0000313" key="13">
    <source>
        <dbReference type="EMBL" id="OLP06421.1"/>
    </source>
</evidence>
<gene>
    <name evidence="11 13" type="primary">pyrD</name>
    <name evidence="13" type="ORF">BLL52_2657</name>
</gene>
<dbReference type="GO" id="GO:0106430">
    <property type="term" value="F:dihydroorotate dehydrogenase (quinone) activity"/>
    <property type="evidence" value="ECO:0007669"/>
    <property type="project" value="UniProtKB-EC"/>
</dbReference>
<comment type="function">
    <text evidence="1 11">Catalyzes the conversion of dihydroorotate to orotate with quinone as electron acceptor.</text>
</comment>
<dbReference type="RefSeq" id="WP_075586857.1">
    <property type="nucleotide sequence ID" value="NZ_MSYM01000013.1"/>
</dbReference>
<feature type="binding site" evidence="11">
    <location>
        <begin position="270"/>
        <end position="271"/>
    </location>
    <ligand>
        <name>substrate</name>
    </ligand>
</feature>
<feature type="binding site" evidence="11">
    <location>
        <position position="192"/>
    </location>
    <ligand>
        <name>substrate</name>
    </ligand>
</feature>
<dbReference type="EC" id="1.3.5.2" evidence="11"/>
<feature type="binding site" evidence="11">
    <location>
        <position position="269"/>
    </location>
    <ligand>
        <name>FMN</name>
        <dbReference type="ChEBI" id="CHEBI:58210"/>
    </ligand>
</feature>
<evidence type="ECO:0000256" key="1">
    <source>
        <dbReference type="ARBA" id="ARBA00003125"/>
    </source>
</evidence>
<dbReference type="Pfam" id="PF01180">
    <property type="entry name" value="DHO_dh"/>
    <property type="match status" value="1"/>
</dbReference>
<dbReference type="STRING" id="81479.RA876_07380"/>
<evidence type="ECO:0000259" key="12">
    <source>
        <dbReference type="Pfam" id="PF01180"/>
    </source>
</evidence>
<evidence type="ECO:0000256" key="2">
    <source>
        <dbReference type="ARBA" id="ARBA00004370"/>
    </source>
</evidence>